<feature type="compositionally biased region" description="Low complexity" evidence="2">
    <location>
        <begin position="44"/>
        <end position="59"/>
    </location>
</feature>
<name>A0A934VAW0_9BACT</name>
<evidence type="ECO:0008006" key="6">
    <source>
        <dbReference type="Google" id="ProtNLM"/>
    </source>
</evidence>
<dbReference type="EMBL" id="JAENIK010000008">
    <property type="protein sequence ID" value="MBK1815301.1"/>
    <property type="molecule type" value="Genomic_DNA"/>
</dbReference>
<dbReference type="AlphaFoldDB" id="A0A934VAW0"/>
<organism evidence="4 5">
    <name type="scientific">Luteolibacter yonseiensis</name>
    <dbReference type="NCBI Taxonomy" id="1144680"/>
    <lineage>
        <taxon>Bacteria</taxon>
        <taxon>Pseudomonadati</taxon>
        <taxon>Verrucomicrobiota</taxon>
        <taxon>Verrucomicrobiia</taxon>
        <taxon>Verrucomicrobiales</taxon>
        <taxon>Verrucomicrobiaceae</taxon>
        <taxon>Luteolibacter</taxon>
    </lineage>
</organism>
<feature type="region of interest" description="Disordered" evidence="2">
    <location>
        <begin position="116"/>
        <end position="153"/>
    </location>
</feature>
<keyword evidence="5" id="KW-1185">Reference proteome</keyword>
<gene>
    <name evidence="4" type="ORF">JIN84_06735</name>
</gene>
<protein>
    <recommendedName>
        <fullName evidence="6">YbgF trimerisation domain-containing protein</fullName>
    </recommendedName>
</protein>
<comment type="caution">
    <text evidence="4">The sequence shown here is derived from an EMBL/GenBank/DDBJ whole genome shotgun (WGS) entry which is preliminary data.</text>
</comment>
<accession>A0A934VAW0</accession>
<sequence>MNPATVPILCGAALAAISAAGASHWWSVNSFIAATHGKPAIRTSPSPAVEPVAPASPAAIARHNGAPPADDSQKRFFETLVKRMENLQNQNRDLLDQMAETNRDVMKLEFRVDTHSESFRPMPVSDDRPDMSLDNSPGVLPPRAEIVFPPSDE</sequence>
<evidence type="ECO:0000256" key="1">
    <source>
        <dbReference type="SAM" id="Coils"/>
    </source>
</evidence>
<evidence type="ECO:0000256" key="2">
    <source>
        <dbReference type="SAM" id="MobiDB-lite"/>
    </source>
</evidence>
<keyword evidence="3" id="KW-0732">Signal</keyword>
<keyword evidence="1" id="KW-0175">Coiled coil</keyword>
<feature type="region of interest" description="Disordered" evidence="2">
    <location>
        <begin position="44"/>
        <end position="73"/>
    </location>
</feature>
<feature type="signal peptide" evidence="3">
    <location>
        <begin position="1"/>
        <end position="22"/>
    </location>
</feature>
<evidence type="ECO:0000256" key="3">
    <source>
        <dbReference type="SAM" id="SignalP"/>
    </source>
</evidence>
<evidence type="ECO:0000313" key="4">
    <source>
        <dbReference type="EMBL" id="MBK1815301.1"/>
    </source>
</evidence>
<feature type="chain" id="PRO_5037197612" description="YbgF trimerisation domain-containing protein" evidence="3">
    <location>
        <begin position="23"/>
        <end position="153"/>
    </location>
</feature>
<dbReference type="RefSeq" id="WP_200350267.1">
    <property type="nucleotide sequence ID" value="NZ_BAABHZ010000012.1"/>
</dbReference>
<proteinExistence type="predicted"/>
<dbReference type="Proteomes" id="UP000600139">
    <property type="component" value="Unassembled WGS sequence"/>
</dbReference>
<feature type="coiled-coil region" evidence="1">
    <location>
        <begin position="77"/>
        <end position="111"/>
    </location>
</feature>
<evidence type="ECO:0000313" key="5">
    <source>
        <dbReference type="Proteomes" id="UP000600139"/>
    </source>
</evidence>
<reference evidence="4" key="1">
    <citation type="submission" date="2021-01" db="EMBL/GenBank/DDBJ databases">
        <title>Modified the classification status of verrucomicrobia.</title>
        <authorList>
            <person name="Feng X."/>
        </authorList>
    </citation>
    <scope>NUCLEOTIDE SEQUENCE</scope>
    <source>
        <strain evidence="4">JCM 18052</strain>
    </source>
</reference>